<dbReference type="Proteomes" id="UP001219525">
    <property type="component" value="Unassembled WGS sequence"/>
</dbReference>
<accession>A0AAD6Y2M6</accession>
<feature type="compositionally biased region" description="Pro residues" evidence="1">
    <location>
        <begin position="17"/>
        <end position="45"/>
    </location>
</feature>
<evidence type="ECO:0000313" key="2">
    <source>
        <dbReference type="EMBL" id="KAJ7196232.1"/>
    </source>
</evidence>
<dbReference type="EMBL" id="JARJCW010000085">
    <property type="protein sequence ID" value="KAJ7196232.1"/>
    <property type="molecule type" value="Genomic_DNA"/>
</dbReference>
<gene>
    <name evidence="2" type="ORF">GGX14DRAFT_575047</name>
</gene>
<reference evidence="2" key="1">
    <citation type="submission" date="2023-03" db="EMBL/GenBank/DDBJ databases">
        <title>Massive genome expansion in bonnet fungi (Mycena s.s.) driven by repeated elements and novel gene families across ecological guilds.</title>
        <authorList>
            <consortium name="Lawrence Berkeley National Laboratory"/>
            <person name="Harder C.B."/>
            <person name="Miyauchi S."/>
            <person name="Viragh M."/>
            <person name="Kuo A."/>
            <person name="Thoen E."/>
            <person name="Andreopoulos B."/>
            <person name="Lu D."/>
            <person name="Skrede I."/>
            <person name="Drula E."/>
            <person name="Henrissat B."/>
            <person name="Morin E."/>
            <person name="Kohler A."/>
            <person name="Barry K."/>
            <person name="LaButti K."/>
            <person name="Morin E."/>
            <person name="Salamov A."/>
            <person name="Lipzen A."/>
            <person name="Mereny Z."/>
            <person name="Hegedus B."/>
            <person name="Baldrian P."/>
            <person name="Stursova M."/>
            <person name="Weitz H."/>
            <person name="Taylor A."/>
            <person name="Grigoriev I.V."/>
            <person name="Nagy L.G."/>
            <person name="Martin F."/>
            <person name="Kauserud H."/>
        </authorList>
    </citation>
    <scope>NUCLEOTIDE SEQUENCE</scope>
    <source>
        <strain evidence="2">9144</strain>
    </source>
</reference>
<organism evidence="2 3">
    <name type="scientific">Mycena pura</name>
    <dbReference type="NCBI Taxonomy" id="153505"/>
    <lineage>
        <taxon>Eukaryota</taxon>
        <taxon>Fungi</taxon>
        <taxon>Dikarya</taxon>
        <taxon>Basidiomycota</taxon>
        <taxon>Agaricomycotina</taxon>
        <taxon>Agaricomycetes</taxon>
        <taxon>Agaricomycetidae</taxon>
        <taxon>Agaricales</taxon>
        <taxon>Marasmiineae</taxon>
        <taxon>Mycenaceae</taxon>
        <taxon>Mycena</taxon>
    </lineage>
</organism>
<evidence type="ECO:0000313" key="3">
    <source>
        <dbReference type="Proteomes" id="UP001219525"/>
    </source>
</evidence>
<protein>
    <submittedName>
        <fullName evidence="2">Uncharacterized protein</fullName>
    </submittedName>
</protein>
<feature type="region of interest" description="Disordered" evidence="1">
    <location>
        <begin position="1"/>
        <end position="73"/>
    </location>
</feature>
<proteinExistence type="predicted"/>
<keyword evidence="3" id="KW-1185">Reference proteome</keyword>
<name>A0AAD6Y2M6_9AGAR</name>
<comment type="caution">
    <text evidence="2">The sequence shown here is derived from an EMBL/GenBank/DDBJ whole genome shotgun (WGS) entry which is preliminary data.</text>
</comment>
<evidence type="ECO:0000256" key="1">
    <source>
        <dbReference type="SAM" id="MobiDB-lite"/>
    </source>
</evidence>
<sequence length="73" mass="7969">MAHKAVPGRMRPSAHRPAPPPPILPAAPPPRRPAAPPPRRPAAPPPRRHAVPPFAPRRPGPAVSQRKRLIRHK</sequence>
<dbReference type="AlphaFoldDB" id="A0AAD6Y2M6"/>